<dbReference type="HAMAP" id="MF_00409">
    <property type="entry name" value="LpxK"/>
    <property type="match status" value="1"/>
</dbReference>
<dbReference type="UniPathway" id="UPA00359">
    <property type="reaction ID" value="UER00482"/>
</dbReference>
<evidence type="ECO:0000256" key="7">
    <source>
        <dbReference type="ARBA" id="ARBA00022679"/>
    </source>
</evidence>
<dbReference type="GO" id="GO:0005886">
    <property type="term" value="C:plasma membrane"/>
    <property type="evidence" value="ECO:0007669"/>
    <property type="project" value="TreeGrafter"/>
</dbReference>
<comment type="function">
    <text evidence="1 13">Transfers the gamma-phosphate of ATP to the 4'-position of a tetraacyldisaccharide 1-phosphate intermediate (termed DS-1-P) to form tetraacyldisaccharide 1,4'-bis-phosphate (lipid IVA).</text>
</comment>
<evidence type="ECO:0000313" key="15">
    <source>
        <dbReference type="Proteomes" id="UP000295375"/>
    </source>
</evidence>
<proteinExistence type="inferred from homology"/>
<dbReference type="NCBIfam" id="TIGR00682">
    <property type="entry name" value="lpxK"/>
    <property type="match status" value="1"/>
</dbReference>
<comment type="caution">
    <text evidence="14">The sequence shown here is derived from an EMBL/GenBank/DDBJ whole genome shotgun (WGS) entry which is preliminary data.</text>
</comment>
<evidence type="ECO:0000256" key="8">
    <source>
        <dbReference type="ARBA" id="ARBA00022741"/>
    </source>
</evidence>
<evidence type="ECO:0000256" key="12">
    <source>
        <dbReference type="ARBA" id="ARBA00029757"/>
    </source>
</evidence>
<evidence type="ECO:0000256" key="11">
    <source>
        <dbReference type="ARBA" id="ARBA00023098"/>
    </source>
</evidence>
<dbReference type="EMBL" id="SNYM01000002">
    <property type="protein sequence ID" value="TDQ50391.1"/>
    <property type="molecule type" value="Genomic_DNA"/>
</dbReference>
<comment type="similarity">
    <text evidence="13">Belongs to the LpxK family.</text>
</comment>
<evidence type="ECO:0000256" key="3">
    <source>
        <dbReference type="ARBA" id="ARBA00012071"/>
    </source>
</evidence>
<dbReference type="OrthoDB" id="9766423at2"/>
<dbReference type="GO" id="GO:0009244">
    <property type="term" value="P:lipopolysaccharide core region biosynthetic process"/>
    <property type="evidence" value="ECO:0007669"/>
    <property type="project" value="TreeGrafter"/>
</dbReference>
<keyword evidence="5 13" id="KW-0444">Lipid biosynthesis</keyword>
<dbReference type="GO" id="GO:0005524">
    <property type="term" value="F:ATP binding"/>
    <property type="evidence" value="ECO:0007669"/>
    <property type="project" value="UniProtKB-UniRule"/>
</dbReference>
<comment type="pathway">
    <text evidence="2 13">Glycolipid biosynthesis; lipid IV(A) biosynthesis; lipid IV(A) from (3R)-3-hydroxytetradecanoyl-[acyl-carrier-protein] and UDP-N-acetyl-alpha-D-glucosamine: step 6/6.</text>
</comment>
<evidence type="ECO:0000256" key="2">
    <source>
        <dbReference type="ARBA" id="ARBA00004870"/>
    </source>
</evidence>
<keyword evidence="7 13" id="KW-0808">Transferase</keyword>
<dbReference type="PANTHER" id="PTHR42724">
    <property type="entry name" value="TETRAACYLDISACCHARIDE 4'-KINASE"/>
    <property type="match status" value="1"/>
</dbReference>
<evidence type="ECO:0000313" key="14">
    <source>
        <dbReference type="EMBL" id="TDQ50391.1"/>
    </source>
</evidence>
<accession>A0A4R6UTA6</accession>
<dbReference type="Pfam" id="PF02606">
    <property type="entry name" value="LpxK"/>
    <property type="match status" value="1"/>
</dbReference>
<reference evidence="14 15" key="1">
    <citation type="submission" date="2019-03" db="EMBL/GenBank/DDBJ databases">
        <title>Genomic Encyclopedia of Type Strains, Phase IV (KMG-IV): sequencing the most valuable type-strain genomes for metagenomic binning, comparative biology and taxonomic classification.</title>
        <authorList>
            <person name="Goeker M."/>
        </authorList>
    </citation>
    <scope>NUCLEOTIDE SEQUENCE [LARGE SCALE GENOMIC DNA]</scope>
    <source>
        <strain evidence="14 15">DSM 103792</strain>
    </source>
</reference>
<evidence type="ECO:0000256" key="5">
    <source>
        <dbReference type="ARBA" id="ARBA00022516"/>
    </source>
</evidence>
<dbReference type="RefSeq" id="WP_133587516.1">
    <property type="nucleotide sequence ID" value="NZ_CP037953.1"/>
</dbReference>
<keyword evidence="9 13" id="KW-0418">Kinase</keyword>
<dbReference type="EC" id="2.7.1.130" evidence="3 13"/>
<keyword evidence="8 13" id="KW-0547">Nucleotide-binding</keyword>
<evidence type="ECO:0000256" key="4">
    <source>
        <dbReference type="ARBA" id="ARBA00016436"/>
    </source>
</evidence>
<dbReference type="SUPFAM" id="SSF52540">
    <property type="entry name" value="P-loop containing nucleoside triphosphate hydrolases"/>
    <property type="match status" value="1"/>
</dbReference>
<dbReference type="InterPro" id="IPR003758">
    <property type="entry name" value="LpxK"/>
</dbReference>
<keyword evidence="10 13" id="KW-0067">ATP-binding</keyword>
<sequence>MSIERHWYGPARRLWWLWPLQWLFALLTALRRQLYRWHLLPSFRAPVPVVVIGNITVGGSGKTPLVVALIEHLKQQRYKPGVVSRGYGGKADNYPYVVSGQSSATQCGDEPLLIYQRTQVPVVVDPNRVSAAQKLLELGCDIILSDDGLQHYALGRDIEIVVVDAVRQFGNRQLLPAGPLREPIRRLRRADLVICNGAVLPAISEHGFALDLQQAVSLHSRQQQKPLSSFRGRPVHAFAGIGHPQRFFDALKVQDLQVIAHPQADHQAYRREQFRDLSGVILMTEKDAVKCRDFSLESAWYVPVEARFLSGFLQAFDSRLATLSKP</sequence>
<keyword evidence="15" id="KW-1185">Reference proteome</keyword>
<gene>
    <name evidence="13" type="primary">lpxK</name>
    <name evidence="14" type="ORF">EV696_10272</name>
</gene>
<protein>
    <recommendedName>
        <fullName evidence="4 13">Tetraacyldisaccharide 4'-kinase</fullName>
        <ecNumber evidence="3 13">2.7.1.130</ecNumber>
    </recommendedName>
    <alternativeName>
        <fullName evidence="12 13">Lipid A 4'-kinase</fullName>
    </alternativeName>
</protein>
<evidence type="ECO:0000256" key="10">
    <source>
        <dbReference type="ARBA" id="ARBA00022840"/>
    </source>
</evidence>
<name>A0A4R6UTA6_9GAMM</name>
<dbReference type="GO" id="GO:0009245">
    <property type="term" value="P:lipid A biosynthetic process"/>
    <property type="evidence" value="ECO:0007669"/>
    <property type="project" value="UniProtKB-UniRule"/>
</dbReference>
<organism evidence="14 15">
    <name type="scientific">Permianibacter aggregans</name>
    <dbReference type="NCBI Taxonomy" id="1510150"/>
    <lineage>
        <taxon>Bacteria</taxon>
        <taxon>Pseudomonadati</taxon>
        <taxon>Pseudomonadota</taxon>
        <taxon>Gammaproteobacteria</taxon>
        <taxon>Pseudomonadales</taxon>
        <taxon>Pseudomonadaceae</taxon>
        <taxon>Permianibacter</taxon>
    </lineage>
</organism>
<evidence type="ECO:0000256" key="9">
    <source>
        <dbReference type="ARBA" id="ARBA00022777"/>
    </source>
</evidence>
<evidence type="ECO:0000256" key="6">
    <source>
        <dbReference type="ARBA" id="ARBA00022556"/>
    </source>
</evidence>
<dbReference type="GO" id="GO:0009029">
    <property type="term" value="F:lipid-A 4'-kinase activity"/>
    <property type="evidence" value="ECO:0007669"/>
    <property type="project" value="UniProtKB-UniRule"/>
</dbReference>
<comment type="catalytic activity">
    <reaction evidence="13">
        <text>a lipid A disaccharide + ATP = a lipid IVA + ADP + H(+)</text>
        <dbReference type="Rhea" id="RHEA:67840"/>
        <dbReference type="ChEBI" id="CHEBI:15378"/>
        <dbReference type="ChEBI" id="CHEBI:30616"/>
        <dbReference type="ChEBI" id="CHEBI:176343"/>
        <dbReference type="ChEBI" id="CHEBI:176425"/>
        <dbReference type="ChEBI" id="CHEBI:456216"/>
        <dbReference type="EC" id="2.7.1.130"/>
    </reaction>
</comment>
<feature type="binding site" evidence="13">
    <location>
        <begin position="56"/>
        <end position="63"/>
    </location>
    <ligand>
        <name>ATP</name>
        <dbReference type="ChEBI" id="CHEBI:30616"/>
    </ligand>
</feature>
<evidence type="ECO:0000256" key="13">
    <source>
        <dbReference type="HAMAP-Rule" id="MF_00409"/>
    </source>
</evidence>
<evidence type="ECO:0000256" key="1">
    <source>
        <dbReference type="ARBA" id="ARBA00002274"/>
    </source>
</evidence>
<dbReference type="PANTHER" id="PTHR42724:SF1">
    <property type="entry name" value="TETRAACYLDISACCHARIDE 4'-KINASE, MITOCHONDRIAL-RELATED"/>
    <property type="match status" value="1"/>
</dbReference>
<dbReference type="AlphaFoldDB" id="A0A4R6UTA6"/>
<dbReference type="Proteomes" id="UP000295375">
    <property type="component" value="Unassembled WGS sequence"/>
</dbReference>
<keyword evidence="6 13" id="KW-0441">Lipid A biosynthesis</keyword>
<keyword evidence="11 13" id="KW-0443">Lipid metabolism</keyword>
<dbReference type="InterPro" id="IPR027417">
    <property type="entry name" value="P-loop_NTPase"/>
</dbReference>